<name>A0A132NSJ6_GIAIN</name>
<dbReference type="EMBL" id="JXTI01000085">
    <property type="protein sequence ID" value="KWX13079.1"/>
    <property type="molecule type" value="Genomic_DNA"/>
</dbReference>
<comment type="caution">
    <text evidence="12">The sequence shown here is derived from an EMBL/GenBank/DDBJ whole genome shotgun (WGS) entry which is preliminary data.</text>
</comment>
<evidence type="ECO:0000313" key="13">
    <source>
        <dbReference type="Proteomes" id="UP000070089"/>
    </source>
</evidence>
<keyword evidence="3 10" id="KW-0808">Transferase</keyword>
<feature type="binding site" evidence="10">
    <location>
        <position position="176"/>
    </location>
    <ligand>
        <name>substrate</name>
    </ligand>
</feature>
<evidence type="ECO:0000256" key="1">
    <source>
        <dbReference type="ARBA" id="ARBA00012156"/>
    </source>
</evidence>
<feature type="binding site" evidence="10">
    <location>
        <position position="342"/>
    </location>
    <ligand>
        <name>a divalent metal cation</name>
        <dbReference type="ChEBI" id="CHEBI:60240"/>
    </ligand>
</feature>
<dbReference type="InterPro" id="IPR017860">
    <property type="entry name" value="Peptidase_M22_CS"/>
</dbReference>
<comment type="cofactor">
    <cofactor evidence="10">
        <name>a divalent metal cation</name>
        <dbReference type="ChEBI" id="CHEBI:60240"/>
    </cofactor>
    <text evidence="10">Binds 1 divalent metal cation per subunit.</text>
</comment>
<dbReference type="InterPro" id="IPR017861">
    <property type="entry name" value="KAE1/TsaD"/>
</dbReference>
<feature type="domain" description="Gcp-like" evidence="11">
    <location>
        <begin position="29"/>
        <end position="186"/>
    </location>
</feature>
<evidence type="ECO:0000256" key="9">
    <source>
        <dbReference type="ARBA" id="ARBA00048117"/>
    </source>
</evidence>
<dbReference type="InterPro" id="IPR043129">
    <property type="entry name" value="ATPase_NBD"/>
</dbReference>
<dbReference type="GO" id="GO:0005634">
    <property type="term" value="C:nucleus"/>
    <property type="evidence" value="ECO:0007669"/>
    <property type="project" value="UniProtKB-SubCell"/>
</dbReference>
<keyword evidence="6 10" id="KW-0539">Nucleus</keyword>
<dbReference type="InterPro" id="IPR034680">
    <property type="entry name" value="Kae1_archaea_euk"/>
</dbReference>
<dbReference type="GO" id="GO:0061711">
    <property type="term" value="F:tRNA N(6)-L-threonylcarbamoyladenine synthase activity"/>
    <property type="evidence" value="ECO:0007669"/>
    <property type="project" value="UniProtKB-EC"/>
</dbReference>
<dbReference type="HAMAP" id="MF_01446">
    <property type="entry name" value="Kae1"/>
    <property type="match status" value="1"/>
</dbReference>
<dbReference type="Gene3D" id="3.30.420.40">
    <property type="match status" value="2"/>
</dbReference>
<keyword evidence="2 10" id="KW-0963">Cytoplasm</keyword>
<dbReference type="PANTHER" id="PTHR11735:SF14">
    <property type="entry name" value="TRNA N6-ADENOSINE THREONYLCARBAMOYLTRANSFERASE"/>
    <property type="match status" value="1"/>
</dbReference>
<feature type="binding site" evidence="10">
    <location>
        <position position="108"/>
    </location>
    <ligand>
        <name>a divalent metal cation</name>
        <dbReference type="ChEBI" id="CHEBI:60240"/>
    </ligand>
</feature>
<evidence type="ECO:0000256" key="4">
    <source>
        <dbReference type="ARBA" id="ARBA00022694"/>
    </source>
</evidence>
<evidence type="ECO:0000256" key="7">
    <source>
        <dbReference type="ARBA" id="ARBA00023315"/>
    </source>
</evidence>
<evidence type="ECO:0000256" key="5">
    <source>
        <dbReference type="ARBA" id="ARBA00022723"/>
    </source>
</evidence>
<dbReference type="GO" id="GO:0000408">
    <property type="term" value="C:EKC/KEOPS complex"/>
    <property type="evidence" value="ECO:0007669"/>
    <property type="project" value="InterPro"/>
</dbReference>
<sequence>MILGLEGSANKLGVGVVDTSGVVHANIRSTYNAPPGQGFQPNDVAAHHRQHIIDLIERALSEAKLSPSEITHIAYTRGPGLGAPLAAVAVVARTLSQLWKVPLLAVNHCIAHIEMGRLVTQLSNPVVLYASGGNTQVIAYSQGRYRVFGETLDIAVGNTLDRIARYLMISNSPAPGLNIERLAAEWADIFLGKGCTLLDPDIIPGYSALLRSKKLLREQVELYSNDHPEAGIDVSHDIPIITVIPVPIKGMDISCSGISTYLKTYVEAHKPLDPRLVCYSLQEALFGSLVEITERAAAHVGAADILAVGGVGCNLRLQEMLNIMATERNGRLGAMDDSYCIDNGAMIAWCGACMLQGALSPDLLIPYTEADRATVTQRYRTDSIDIPWHSKWPLTQ</sequence>
<dbReference type="CDD" id="cd24132">
    <property type="entry name" value="ASKHA_NBD_OSGEP_like_euk"/>
    <property type="match status" value="1"/>
</dbReference>
<feature type="binding site" evidence="10">
    <location>
        <begin position="129"/>
        <end position="133"/>
    </location>
    <ligand>
        <name>substrate</name>
    </ligand>
</feature>
<dbReference type="VEuPathDB" id="GiardiaDB:QR46_2952"/>
<reference evidence="12 13" key="1">
    <citation type="journal article" date="2015" name="Mol. Biochem. Parasitol.">
        <title>Identification of polymorphic genes for use in assemblage B genotyping assays through comparative genomics of multiple assemblage B Giardia duodenalis isolates.</title>
        <authorList>
            <person name="Wielinga C."/>
            <person name="Thompson R.C."/>
            <person name="Monis P."/>
            <person name="Ryan U."/>
        </authorList>
    </citation>
    <scope>NUCLEOTIDE SEQUENCE [LARGE SCALE GENOMIC DNA]</scope>
    <source>
        <strain evidence="12 13">BAH15c1</strain>
    </source>
</reference>
<dbReference type="Proteomes" id="UP000070089">
    <property type="component" value="Unassembled WGS sequence"/>
</dbReference>
<dbReference type="PROSITE" id="PS01016">
    <property type="entry name" value="GLYCOPROTEASE"/>
    <property type="match status" value="1"/>
</dbReference>
<evidence type="ECO:0000256" key="10">
    <source>
        <dbReference type="HAMAP-Rule" id="MF_03180"/>
    </source>
</evidence>
<dbReference type="Pfam" id="PF00814">
    <property type="entry name" value="TsaD"/>
    <property type="match status" value="2"/>
</dbReference>
<evidence type="ECO:0000256" key="6">
    <source>
        <dbReference type="ARBA" id="ARBA00023242"/>
    </source>
</evidence>
<gene>
    <name evidence="12" type="ORF">QR46_2952</name>
</gene>
<dbReference type="PANTHER" id="PTHR11735">
    <property type="entry name" value="TRNA N6-ADENOSINE THREONYLCARBAMOYLTRANSFERASE"/>
    <property type="match status" value="1"/>
</dbReference>
<accession>A0A132NSJ6</accession>
<dbReference type="GO" id="GO:0002949">
    <property type="term" value="P:tRNA threonylcarbamoyladenosine modification"/>
    <property type="evidence" value="ECO:0007669"/>
    <property type="project" value="UniProtKB-UniRule"/>
</dbReference>
<evidence type="ECO:0000256" key="8">
    <source>
        <dbReference type="ARBA" id="ARBA00030439"/>
    </source>
</evidence>
<evidence type="ECO:0000256" key="2">
    <source>
        <dbReference type="ARBA" id="ARBA00022490"/>
    </source>
</evidence>
<keyword evidence="4 10" id="KW-0819">tRNA processing</keyword>
<feature type="binding site" evidence="10">
    <location>
        <position position="112"/>
    </location>
    <ligand>
        <name>a divalent metal cation</name>
        <dbReference type="ChEBI" id="CHEBI:60240"/>
    </ligand>
</feature>
<dbReference type="SUPFAM" id="SSF53067">
    <property type="entry name" value="Actin-like ATPase domain"/>
    <property type="match status" value="1"/>
</dbReference>
<feature type="domain" description="Gcp-like" evidence="11">
    <location>
        <begin position="244"/>
        <end position="349"/>
    </location>
</feature>
<evidence type="ECO:0000259" key="11">
    <source>
        <dbReference type="Pfam" id="PF00814"/>
    </source>
</evidence>
<organism evidence="12 13">
    <name type="scientific">Giardia duodenalis assemblage B</name>
    <dbReference type="NCBI Taxonomy" id="1394984"/>
    <lineage>
        <taxon>Eukaryota</taxon>
        <taxon>Metamonada</taxon>
        <taxon>Diplomonadida</taxon>
        <taxon>Hexamitidae</taxon>
        <taxon>Giardiinae</taxon>
        <taxon>Giardia</taxon>
    </lineage>
</organism>
<dbReference type="FunFam" id="3.30.420.40:FF:000295">
    <property type="entry name" value="Probable tRNA N6-adenosine threonylcarbamoyltransferase"/>
    <property type="match status" value="1"/>
</dbReference>
<dbReference type="OrthoDB" id="10254073at2759"/>
<dbReference type="FunFam" id="3.30.420.40:FF:000158">
    <property type="entry name" value="Probable tRNA N6-adenosine threonylcarbamoyltransferase"/>
    <property type="match status" value="1"/>
</dbReference>
<feature type="binding site" evidence="10">
    <location>
        <position position="161"/>
    </location>
    <ligand>
        <name>substrate</name>
    </ligand>
</feature>
<dbReference type="PRINTS" id="PR00789">
    <property type="entry name" value="OSIALOPTASE"/>
</dbReference>
<feature type="binding site" evidence="10">
    <location>
        <position position="129"/>
    </location>
    <ligand>
        <name>a divalent metal cation</name>
        <dbReference type="ChEBI" id="CHEBI:60240"/>
    </ligand>
</feature>
<dbReference type="EC" id="2.3.1.234" evidence="1"/>
<keyword evidence="5 10" id="KW-0479">Metal-binding</keyword>
<dbReference type="InterPro" id="IPR000905">
    <property type="entry name" value="Gcp-like_dom"/>
</dbReference>
<dbReference type="AlphaFoldDB" id="A0A132NSJ6"/>
<dbReference type="GO" id="GO:0005737">
    <property type="term" value="C:cytoplasm"/>
    <property type="evidence" value="ECO:0007669"/>
    <property type="project" value="UniProtKB-SubCell"/>
</dbReference>
<evidence type="ECO:0000256" key="3">
    <source>
        <dbReference type="ARBA" id="ARBA00022679"/>
    </source>
</evidence>
<proteinExistence type="inferred from homology"/>
<protein>
    <recommendedName>
        <fullName evidence="1">N(6)-L-threonylcarbamoyladenine synthase</fullName>
        <ecNumber evidence="1">2.3.1.234</ecNumber>
    </recommendedName>
    <alternativeName>
        <fullName evidence="8">N6-L-threonylcarbamoyladenine synthase</fullName>
    </alternativeName>
</protein>
<dbReference type="FunFam" id="3.30.420.40:FF:000210">
    <property type="entry name" value="Probable tRNA N6-adenosine threonylcarbamoyltransferase"/>
    <property type="match status" value="1"/>
</dbReference>
<evidence type="ECO:0000313" key="12">
    <source>
        <dbReference type="EMBL" id="KWX13079.1"/>
    </source>
</evidence>
<comment type="subcellular location">
    <subcellularLocation>
        <location evidence="10">Cytoplasm</location>
    </subcellularLocation>
    <subcellularLocation>
        <location evidence="10">Nucleus</location>
    </subcellularLocation>
</comment>
<feature type="binding site" evidence="10">
    <location>
        <position position="180"/>
    </location>
    <ligand>
        <name>substrate</name>
    </ligand>
</feature>
<keyword evidence="7 10" id="KW-0012">Acyltransferase</keyword>
<dbReference type="GO" id="GO:0046872">
    <property type="term" value="F:metal ion binding"/>
    <property type="evidence" value="ECO:0007669"/>
    <property type="project" value="UniProtKB-KW"/>
</dbReference>
<comment type="catalytic activity">
    <reaction evidence="9 10">
        <text>L-threonylcarbamoyladenylate + adenosine(37) in tRNA = N(6)-L-threonylcarbamoyladenosine(37) in tRNA + AMP + H(+)</text>
        <dbReference type="Rhea" id="RHEA:37059"/>
        <dbReference type="Rhea" id="RHEA-COMP:10162"/>
        <dbReference type="Rhea" id="RHEA-COMP:10163"/>
        <dbReference type="ChEBI" id="CHEBI:15378"/>
        <dbReference type="ChEBI" id="CHEBI:73682"/>
        <dbReference type="ChEBI" id="CHEBI:74411"/>
        <dbReference type="ChEBI" id="CHEBI:74418"/>
        <dbReference type="ChEBI" id="CHEBI:456215"/>
        <dbReference type="EC" id="2.3.1.234"/>
    </reaction>
</comment>
<comment type="similarity">
    <text evidence="10">Belongs to the KAE1 / TsaD family.</text>
</comment>
<feature type="binding site" evidence="10">
    <location>
        <position position="314"/>
    </location>
    <ligand>
        <name>substrate</name>
    </ligand>
</feature>